<feature type="transmembrane region" description="Helical" evidence="11">
    <location>
        <begin position="61"/>
        <end position="86"/>
    </location>
</feature>
<protein>
    <recommendedName>
        <fullName evidence="11">Olfactory receptor</fullName>
    </recommendedName>
</protein>
<keyword evidence="14" id="KW-1185">Reference proteome</keyword>
<keyword evidence="3 10" id="KW-0812">Transmembrane</keyword>
<dbReference type="InterPro" id="IPR000725">
    <property type="entry name" value="Olfact_rcpt"/>
</dbReference>
<evidence type="ECO:0000256" key="4">
    <source>
        <dbReference type="ARBA" id="ARBA00022725"/>
    </source>
</evidence>
<keyword evidence="9 10" id="KW-0807">Transducer</keyword>
<keyword evidence="4 11" id="KW-0552">Olfaction</keyword>
<evidence type="ECO:0000256" key="3">
    <source>
        <dbReference type="ARBA" id="ARBA00022692"/>
    </source>
</evidence>
<organism evidence="13 14">
    <name type="scientific">Otus sunia</name>
    <name type="common">Oriental scops-owl</name>
    <dbReference type="NCBI Taxonomy" id="257818"/>
    <lineage>
        <taxon>Eukaryota</taxon>
        <taxon>Metazoa</taxon>
        <taxon>Chordata</taxon>
        <taxon>Craniata</taxon>
        <taxon>Vertebrata</taxon>
        <taxon>Euteleostomi</taxon>
        <taxon>Archelosauria</taxon>
        <taxon>Archosauria</taxon>
        <taxon>Dinosauria</taxon>
        <taxon>Saurischia</taxon>
        <taxon>Theropoda</taxon>
        <taxon>Coelurosauria</taxon>
        <taxon>Aves</taxon>
        <taxon>Neognathae</taxon>
        <taxon>Neoaves</taxon>
        <taxon>Telluraves</taxon>
        <taxon>Strigiformes</taxon>
        <taxon>Strigidae</taxon>
        <taxon>Otus</taxon>
    </lineage>
</organism>
<dbReference type="Gene3D" id="1.20.1070.10">
    <property type="entry name" value="Rhodopsin 7-helix transmembrane proteins"/>
    <property type="match status" value="1"/>
</dbReference>
<dbReference type="GO" id="GO:0005886">
    <property type="term" value="C:plasma membrane"/>
    <property type="evidence" value="ECO:0007669"/>
    <property type="project" value="UniProtKB-SubCell"/>
</dbReference>
<dbReference type="SUPFAM" id="SSF81321">
    <property type="entry name" value="Family A G protein-coupled receptor-like"/>
    <property type="match status" value="1"/>
</dbReference>
<reference evidence="13" key="1">
    <citation type="submission" date="2025-08" db="UniProtKB">
        <authorList>
            <consortium name="Ensembl"/>
        </authorList>
    </citation>
    <scope>IDENTIFICATION</scope>
</reference>
<dbReference type="Ensembl" id="ENSOSUT00000014956.1">
    <property type="protein sequence ID" value="ENSOSUP00000014472.1"/>
    <property type="gene ID" value="ENSOSUG00000010328.1"/>
</dbReference>
<dbReference type="InterPro" id="IPR000276">
    <property type="entry name" value="GPCR_Rhodpsn"/>
</dbReference>
<evidence type="ECO:0000256" key="6">
    <source>
        <dbReference type="ARBA" id="ARBA00023040"/>
    </source>
</evidence>
<dbReference type="Proteomes" id="UP000694552">
    <property type="component" value="Unplaced"/>
</dbReference>
<evidence type="ECO:0000256" key="9">
    <source>
        <dbReference type="ARBA" id="ARBA00023224"/>
    </source>
</evidence>
<reference evidence="13" key="2">
    <citation type="submission" date="2025-09" db="UniProtKB">
        <authorList>
            <consortium name="Ensembl"/>
        </authorList>
    </citation>
    <scope>IDENTIFICATION</scope>
</reference>
<keyword evidence="5 11" id="KW-1133">Transmembrane helix</keyword>
<feature type="transmembrane region" description="Helical" evidence="11">
    <location>
        <begin position="28"/>
        <end position="49"/>
    </location>
</feature>
<dbReference type="AlphaFoldDB" id="A0A8C8B294"/>
<dbReference type="GO" id="GO:0004984">
    <property type="term" value="F:olfactory receptor activity"/>
    <property type="evidence" value="ECO:0007669"/>
    <property type="project" value="InterPro"/>
</dbReference>
<evidence type="ECO:0000256" key="11">
    <source>
        <dbReference type="RuleBase" id="RU363047"/>
    </source>
</evidence>
<dbReference type="GO" id="GO:0004930">
    <property type="term" value="F:G protein-coupled receptor activity"/>
    <property type="evidence" value="ECO:0007669"/>
    <property type="project" value="UniProtKB-KW"/>
</dbReference>
<proteinExistence type="inferred from homology"/>
<dbReference type="PROSITE" id="PS00237">
    <property type="entry name" value="G_PROTEIN_RECEP_F1_1"/>
    <property type="match status" value="1"/>
</dbReference>
<evidence type="ECO:0000256" key="10">
    <source>
        <dbReference type="RuleBase" id="RU000688"/>
    </source>
</evidence>
<keyword evidence="6 10" id="KW-0297">G-protein coupled receptor</keyword>
<dbReference type="PRINTS" id="PR00237">
    <property type="entry name" value="GPCRRHODOPSN"/>
</dbReference>
<keyword evidence="7 11" id="KW-0472">Membrane</keyword>
<keyword evidence="8 10" id="KW-0675">Receptor</keyword>
<dbReference type="CDD" id="cd15222">
    <property type="entry name" value="7tmA_OR51-like"/>
    <property type="match status" value="1"/>
</dbReference>
<comment type="similarity">
    <text evidence="10">Belongs to the G-protein coupled receptor 1 family.</text>
</comment>
<feature type="transmembrane region" description="Helical" evidence="11">
    <location>
        <begin position="92"/>
        <end position="120"/>
    </location>
</feature>
<accession>A0A8C8B294</accession>
<dbReference type="PRINTS" id="PR00245">
    <property type="entry name" value="OLFACTORYR"/>
</dbReference>
<keyword evidence="11" id="KW-1003">Cell membrane</keyword>
<evidence type="ECO:0000313" key="14">
    <source>
        <dbReference type="Proteomes" id="UP000694552"/>
    </source>
</evidence>
<dbReference type="Pfam" id="PF13853">
    <property type="entry name" value="7tm_4"/>
    <property type="match status" value="1"/>
</dbReference>
<dbReference type="InterPro" id="IPR017452">
    <property type="entry name" value="GPCR_Rhodpsn_7TM"/>
</dbReference>
<feature type="transmembrane region" description="Helical" evidence="11">
    <location>
        <begin position="273"/>
        <end position="294"/>
    </location>
</feature>
<dbReference type="PROSITE" id="PS50262">
    <property type="entry name" value="G_PROTEIN_RECEP_F1_2"/>
    <property type="match status" value="1"/>
</dbReference>
<name>A0A8C8B294_9STRI</name>
<feature type="transmembrane region" description="Helical" evidence="11">
    <location>
        <begin position="241"/>
        <end position="261"/>
    </location>
</feature>
<dbReference type="PANTHER" id="PTHR26450">
    <property type="entry name" value="OLFACTORY RECEPTOR 56B1-RELATED"/>
    <property type="match status" value="1"/>
</dbReference>
<feature type="transmembrane region" description="Helical" evidence="11">
    <location>
        <begin position="198"/>
        <end position="221"/>
    </location>
</feature>
<dbReference type="GO" id="GO:0071396">
    <property type="term" value="P:cellular response to lipid"/>
    <property type="evidence" value="ECO:0007669"/>
    <property type="project" value="UniProtKB-ARBA"/>
</dbReference>
<dbReference type="InterPro" id="IPR050402">
    <property type="entry name" value="OR51/52/56-like"/>
</dbReference>
<evidence type="ECO:0000256" key="7">
    <source>
        <dbReference type="ARBA" id="ARBA00023136"/>
    </source>
</evidence>
<dbReference type="PANTHER" id="PTHR26450:SF64">
    <property type="entry name" value="OLFACTORY RECEPTOR"/>
    <property type="match status" value="1"/>
</dbReference>
<evidence type="ECO:0000256" key="1">
    <source>
        <dbReference type="ARBA" id="ARBA00004141"/>
    </source>
</evidence>
<sequence length="320" mass="35504">ITVLHQSRTLSFSLGGFPAWETARMWSAIPLCSAYLLALLGNLTVLSVITAERSLHAPMYLLLAALAVADLGLSTSTFPTMLRMLWLGARDISFGACLAQMFFIHAFADVESAVILAMAFDRYVAICHPLRYPSILTSSVTAKICVAIVVRSALVQLPLPVLLTWLCFTKVSKLSHPYCLHPDVIKHAGSDTRVSSTYGLFVLLSTLVLDLIFVLLSYFLILKTILNTVTWKERLKALNTCISHICAVLVFFIPMICLSMMHQFGKHVSAQAYAFTANLHFLAPPILNPIVYSVKTKTIRRRILRIGLTVCVRGYLGEIW</sequence>
<keyword evidence="2 11" id="KW-0716">Sensory transduction</keyword>
<feature type="transmembrane region" description="Helical" evidence="11">
    <location>
        <begin position="132"/>
        <end position="154"/>
    </location>
</feature>
<evidence type="ECO:0000256" key="5">
    <source>
        <dbReference type="ARBA" id="ARBA00022989"/>
    </source>
</evidence>
<feature type="domain" description="G-protein coupled receptors family 1 profile" evidence="12">
    <location>
        <begin position="41"/>
        <end position="292"/>
    </location>
</feature>
<dbReference type="FunFam" id="1.20.1070.10:FF:000002">
    <property type="entry name" value="Olfactory receptor"/>
    <property type="match status" value="1"/>
</dbReference>
<evidence type="ECO:0000256" key="2">
    <source>
        <dbReference type="ARBA" id="ARBA00022606"/>
    </source>
</evidence>
<evidence type="ECO:0000313" key="13">
    <source>
        <dbReference type="Ensembl" id="ENSOSUP00000014472.1"/>
    </source>
</evidence>
<comment type="subcellular location">
    <subcellularLocation>
        <location evidence="11">Cell membrane</location>
        <topology evidence="11">Multi-pass membrane protein</topology>
    </subcellularLocation>
    <subcellularLocation>
        <location evidence="1">Membrane</location>
        <topology evidence="1">Multi-pass membrane protein</topology>
    </subcellularLocation>
</comment>
<evidence type="ECO:0000256" key="8">
    <source>
        <dbReference type="ARBA" id="ARBA00023170"/>
    </source>
</evidence>
<evidence type="ECO:0000259" key="12">
    <source>
        <dbReference type="PROSITE" id="PS50262"/>
    </source>
</evidence>